<organism evidence="5">
    <name type="scientific">Trypanosoma vivax (strain Y486)</name>
    <dbReference type="NCBI Taxonomy" id="1055687"/>
    <lineage>
        <taxon>Eukaryota</taxon>
        <taxon>Discoba</taxon>
        <taxon>Euglenozoa</taxon>
        <taxon>Kinetoplastea</taxon>
        <taxon>Metakinetoplastina</taxon>
        <taxon>Trypanosomatida</taxon>
        <taxon>Trypanosomatidae</taxon>
        <taxon>Trypanosoma</taxon>
        <taxon>Duttonella</taxon>
    </lineage>
</organism>
<protein>
    <recommendedName>
        <fullName evidence="4">MATH domain-containing protein</fullName>
    </recommendedName>
</protein>
<dbReference type="InterPro" id="IPR008974">
    <property type="entry name" value="TRAF-like"/>
</dbReference>
<dbReference type="SUPFAM" id="SSF49599">
    <property type="entry name" value="TRAF domain-like"/>
    <property type="match status" value="1"/>
</dbReference>
<reference evidence="5" key="1">
    <citation type="journal article" date="2012" name="Proc. Natl. Acad. Sci. U.S.A.">
        <title>Antigenic diversity is generated by distinct evolutionary mechanisms in African trypanosome species.</title>
        <authorList>
            <person name="Jackson A.P."/>
            <person name="Berry A."/>
            <person name="Aslett M."/>
            <person name="Allison H.C."/>
            <person name="Burton P."/>
            <person name="Vavrova-Anderson J."/>
            <person name="Brown R."/>
            <person name="Browne H."/>
            <person name="Corton N."/>
            <person name="Hauser H."/>
            <person name="Gamble J."/>
            <person name="Gilderthorp R."/>
            <person name="Marcello L."/>
            <person name="McQuillan J."/>
            <person name="Otto T.D."/>
            <person name="Quail M.A."/>
            <person name="Sanders M.J."/>
            <person name="van Tonder A."/>
            <person name="Ginger M.L."/>
            <person name="Field M.C."/>
            <person name="Barry J.D."/>
            <person name="Hertz-Fowler C."/>
            <person name="Berriman M."/>
        </authorList>
    </citation>
    <scope>NUCLEOTIDE SEQUENCE</scope>
    <source>
        <strain evidence="5">Y486</strain>
    </source>
</reference>
<feature type="region of interest" description="Disordered" evidence="3">
    <location>
        <begin position="128"/>
        <end position="169"/>
    </location>
</feature>
<dbReference type="PANTHER" id="PTHR46236:SF35">
    <property type="entry name" value="MATH DOMAIN-CONTAINING PROTEIN"/>
    <property type="match status" value="1"/>
</dbReference>
<evidence type="ECO:0000256" key="2">
    <source>
        <dbReference type="SAM" id="Coils"/>
    </source>
</evidence>
<evidence type="ECO:0000313" key="5">
    <source>
        <dbReference type="EMBL" id="CCC48292.1"/>
    </source>
</evidence>
<sequence>MPCGTYVLKLQSSAATGKMSVQFSSSLPPQEEADFYKNTVFQWLQDSSISATPGSEMARSFREELIRAEKSNESVEYRSVLCDIFKVLADSLISAAHRSAPYVHINRSVPCDYQVTKDEDELLMTDGIFDSDDERDMDNDSDGGRKPLVREKEQSQRKREELRKKRSEEEAMLLTQKKVSDDKGNLLNTLGPFPAPRLTVRATTYTFPSRRTLEQRTALPSSDSESERGDGDGGPVSGASVPCSSGDEEAVTHLTSFMMSLSTDSLKKISESAKVKLKPSSTNRDYVTQIVKTAVRLGCEKACVLMDKHKIIEEMTSRVQTGPLHTAASIDFLQSLPEQLKHALGHMLGLWEESPPVEDMWERMVAMGFLAVLTNLRLKPLKRIASELNVSTPDTNSTEKFCEAIVFAAFPRERIRAKNLRSKRQKTLNFTVPPEGMRCKGDMGFITFHVENISILPKDNERRYSPEFEYGPLKWSLLCMANKEYLALYLCQTGSVFCKFLITVVNHLNVDDSICNEGTQRFSTRSQENDWGFNTVIKFEDLLNPRKGFWKDAGDSVTIEVGIVLVEAPKPNSAVKGASNKDKQAGPKVDEKAMQQLIEDEKNAQMRKKIRQEITKTVKDEEKTRKDITQRGIKGFHDITERFKTEKQRIIKELAERERREQLERQREQEMIKQAQEQDVDIKRHIEEMKLNNVNLQNERKELMREIKELRRVREELAQQLSSIISERETLERTAQHLKEQIEASTQQYNDPQQPDQLAAAFSCQGLDGNEDSELRHLHESLERIIGVDGRGI</sequence>
<accession>G0TWF4</accession>
<dbReference type="PROSITE" id="PS50144">
    <property type="entry name" value="MATH"/>
    <property type="match status" value="1"/>
</dbReference>
<feature type="coiled-coil region" evidence="2">
    <location>
        <begin position="611"/>
        <end position="748"/>
    </location>
</feature>
<dbReference type="Pfam" id="PF22486">
    <property type="entry name" value="MATH_2"/>
    <property type="match status" value="1"/>
</dbReference>
<keyword evidence="1 2" id="KW-0175">Coiled coil</keyword>
<dbReference type="SMART" id="SM00061">
    <property type="entry name" value="MATH"/>
    <property type="match status" value="1"/>
</dbReference>
<feature type="compositionally biased region" description="Acidic residues" evidence="3">
    <location>
        <begin position="128"/>
        <end position="141"/>
    </location>
</feature>
<dbReference type="VEuPathDB" id="TriTrypDB:TvY486_0600830"/>
<dbReference type="CDD" id="cd00121">
    <property type="entry name" value="MATH"/>
    <property type="match status" value="1"/>
</dbReference>
<dbReference type="InterPro" id="IPR050804">
    <property type="entry name" value="MCC"/>
</dbReference>
<dbReference type="AlphaFoldDB" id="G0TWF4"/>
<evidence type="ECO:0000256" key="1">
    <source>
        <dbReference type="ARBA" id="ARBA00023054"/>
    </source>
</evidence>
<proteinExistence type="predicted"/>
<feature type="domain" description="MATH" evidence="4">
    <location>
        <begin position="443"/>
        <end position="561"/>
    </location>
</feature>
<feature type="region of interest" description="Disordered" evidence="3">
    <location>
        <begin position="204"/>
        <end position="247"/>
    </location>
</feature>
<dbReference type="PANTHER" id="PTHR46236">
    <property type="entry name" value="TRAF-LIKE SUPERFAMILY PROTEIN"/>
    <property type="match status" value="1"/>
</dbReference>
<dbReference type="InterPro" id="IPR002083">
    <property type="entry name" value="MATH/TRAF_dom"/>
</dbReference>
<evidence type="ECO:0000256" key="3">
    <source>
        <dbReference type="SAM" id="MobiDB-lite"/>
    </source>
</evidence>
<dbReference type="Gene3D" id="2.60.210.10">
    <property type="entry name" value="Apoptosis, Tumor Necrosis Factor Receptor Associated Protein 2, Chain A"/>
    <property type="match status" value="1"/>
</dbReference>
<gene>
    <name evidence="5" type="ORF">TVY486_0600830</name>
</gene>
<name>G0TWF4_TRYVY</name>
<dbReference type="EMBL" id="HE573022">
    <property type="protein sequence ID" value="CCC48292.1"/>
    <property type="molecule type" value="Genomic_DNA"/>
</dbReference>
<evidence type="ECO:0000259" key="4">
    <source>
        <dbReference type="PROSITE" id="PS50144"/>
    </source>
</evidence>
<feature type="compositionally biased region" description="Basic and acidic residues" evidence="3">
    <location>
        <begin position="142"/>
        <end position="169"/>
    </location>
</feature>